<gene>
    <name evidence="2" type="ORF">DF3PA_60096</name>
</gene>
<feature type="transmembrane region" description="Helical" evidence="1">
    <location>
        <begin position="20"/>
        <end position="40"/>
    </location>
</feature>
<reference evidence="2" key="1">
    <citation type="submission" date="2018-11" db="EMBL/GenBank/DDBJ databases">
        <authorList>
            <person name="Onetto C."/>
        </authorList>
    </citation>
    <scope>NUCLEOTIDE SEQUENCE [LARGE SCALE GENOMIC DNA]</scope>
</reference>
<evidence type="ECO:0000256" key="1">
    <source>
        <dbReference type="SAM" id="Phobius"/>
    </source>
</evidence>
<accession>A0A564WGM2</accession>
<proteinExistence type="predicted"/>
<keyword evidence="1" id="KW-1133">Transmembrane helix</keyword>
<comment type="caution">
    <text evidence="2">The sequence shown here is derived from an EMBL/GenBank/DDBJ whole genome shotgun (WGS) entry which is preliminary data.</text>
</comment>
<evidence type="ECO:0000313" key="2">
    <source>
        <dbReference type="EMBL" id="VUX47617.1"/>
    </source>
</evidence>
<organism evidence="2 3">
    <name type="scientific">Candidatus Defluviicoccus seviourii</name>
    <dbReference type="NCBI Taxonomy" id="2565273"/>
    <lineage>
        <taxon>Bacteria</taxon>
        <taxon>Pseudomonadati</taxon>
        <taxon>Pseudomonadota</taxon>
        <taxon>Alphaproteobacteria</taxon>
        <taxon>Rhodospirillales</taxon>
        <taxon>Rhodospirillaceae</taxon>
        <taxon>Defluviicoccus</taxon>
    </lineage>
</organism>
<dbReference type="EMBL" id="UXAT02000051">
    <property type="protein sequence ID" value="VUX47617.1"/>
    <property type="molecule type" value="Genomic_DNA"/>
</dbReference>
<sequence>MANGHWRSILSRILSVVATPLGLDIAFVMLFGVLLLACAFY</sequence>
<evidence type="ECO:0000313" key="3">
    <source>
        <dbReference type="Proteomes" id="UP000326641"/>
    </source>
</evidence>
<keyword evidence="1" id="KW-0812">Transmembrane</keyword>
<protein>
    <submittedName>
        <fullName evidence="2">Uncharacterized protein</fullName>
    </submittedName>
</protein>
<dbReference type="AlphaFoldDB" id="A0A564WGM2"/>
<name>A0A564WGM2_9PROT</name>
<dbReference type="Proteomes" id="UP000326641">
    <property type="component" value="Unassembled WGS sequence"/>
</dbReference>
<keyword evidence="3" id="KW-1185">Reference proteome</keyword>
<keyword evidence="1" id="KW-0472">Membrane</keyword>